<dbReference type="EMBL" id="WXEW01000005">
    <property type="protein sequence ID" value="NAS23800.1"/>
    <property type="molecule type" value="Genomic_DNA"/>
</dbReference>
<comment type="caution">
    <text evidence="1">The sequence shown here is derived from an EMBL/GenBank/DDBJ whole genome shotgun (WGS) entry which is preliminary data.</text>
</comment>
<dbReference type="AlphaFoldDB" id="A0A7C9J4S8"/>
<dbReference type="RefSeq" id="WP_161481024.1">
    <property type="nucleotide sequence ID" value="NZ_WXEW01000005.1"/>
</dbReference>
<name>A0A7C9J4S8_9ACTN</name>
<sequence length="406" mass="43839">MSLRKTKRDALAEGPTLDDRLAAEDVEQLFRDLESQVRGDDTGYPSRWGDVADADPAERRWVVHGLDLLARNADGAGPGFSGPRAASLIVDRARWRRFEPGAPRFEEEVMSVSGWLEAALTSSLALPGAAALTRLAEIHGRAPSGGVFDAAALTTSVLPGLKAELAGESLWWEASSEPEDLSWMESVAASIQRFVRDQGPSFPTANVAGPLYDGFDYAASVIDARAADDDEDARLAFLRRRAHLTGALYSAGYDHARPDHRESLDDLLDGWLADDPELDDLAGLLLGNSPSHEAGERTYVHLPAHVPTGAWGPRESWRPHLHALMVHEFVHVLAHPDFTEATEAAARGPLLAEGIADLLTADLLDALTPGQVWTIHGSAAEIRDLAGADQVKAAYYLGRVDFIGLD</sequence>
<organism evidence="1 2">
    <name type="scientific">Herbidospora solisilvae</name>
    <dbReference type="NCBI Taxonomy" id="2696284"/>
    <lineage>
        <taxon>Bacteria</taxon>
        <taxon>Bacillati</taxon>
        <taxon>Actinomycetota</taxon>
        <taxon>Actinomycetes</taxon>
        <taxon>Streptosporangiales</taxon>
        <taxon>Streptosporangiaceae</taxon>
        <taxon>Herbidospora</taxon>
    </lineage>
</organism>
<keyword evidence="2" id="KW-1185">Reference proteome</keyword>
<dbReference type="Proteomes" id="UP000479526">
    <property type="component" value="Unassembled WGS sequence"/>
</dbReference>
<evidence type="ECO:0000313" key="2">
    <source>
        <dbReference type="Proteomes" id="UP000479526"/>
    </source>
</evidence>
<accession>A0A7C9J4S8</accession>
<reference evidence="1 2" key="1">
    <citation type="submission" date="2020-01" db="EMBL/GenBank/DDBJ databases">
        <title>Herbidospora sp. NEAU-GS84 nov., a novel actinomycete isolated from soil.</title>
        <authorList>
            <person name="Han L."/>
        </authorList>
    </citation>
    <scope>NUCLEOTIDE SEQUENCE [LARGE SCALE GENOMIC DNA]</scope>
    <source>
        <strain evidence="1 2">NEAU-GS84</strain>
    </source>
</reference>
<proteinExistence type="predicted"/>
<protein>
    <submittedName>
        <fullName evidence="1">Uncharacterized protein</fullName>
    </submittedName>
</protein>
<evidence type="ECO:0000313" key="1">
    <source>
        <dbReference type="EMBL" id="NAS23800.1"/>
    </source>
</evidence>
<gene>
    <name evidence="1" type="ORF">GT755_19135</name>
</gene>